<evidence type="ECO:0000256" key="10">
    <source>
        <dbReference type="ARBA" id="ARBA00026068"/>
    </source>
</evidence>
<dbReference type="AlphaFoldDB" id="A0A662ZI45"/>
<keyword evidence="7" id="KW-0717">Septation</keyword>
<reference evidence="12 13" key="1">
    <citation type="submission" date="2016-10" db="EMBL/GenBank/DDBJ databases">
        <authorList>
            <person name="Varghese N."/>
            <person name="Submissions S."/>
        </authorList>
    </citation>
    <scope>NUCLEOTIDE SEQUENCE [LARGE SCALE GENOMIC DNA]</scope>
    <source>
        <strain evidence="12 13">DSM 1361</strain>
    </source>
</reference>
<comment type="subunit">
    <text evidence="10">Homodimer. Interacts with FtsZ.</text>
</comment>
<evidence type="ECO:0000256" key="2">
    <source>
        <dbReference type="ARBA" id="ARBA00010074"/>
    </source>
</evidence>
<dbReference type="GO" id="GO:0043093">
    <property type="term" value="P:FtsZ-dependent cytokinesis"/>
    <property type="evidence" value="ECO:0007669"/>
    <property type="project" value="TreeGrafter"/>
</dbReference>
<comment type="similarity">
    <text evidence="2">Belongs to the ZapA family. Type 1 subfamily.</text>
</comment>
<dbReference type="PANTHER" id="PTHR34981:SF1">
    <property type="entry name" value="CELL DIVISION PROTEIN ZAPA"/>
    <property type="match status" value="1"/>
</dbReference>
<dbReference type="GO" id="GO:0000921">
    <property type="term" value="P:septin ring assembly"/>
    <property type="evidence" value="ECO:0007669"/>
    <property type="project" value="TreeGrafter"/>
</dbReference>
<dbReference type="Gene3D" id="3.30.160.880">
    <property type="entry name" value="Cell division protein ZapA protomer, N-terminal domain"/>
    <property type="match status" value="1"/>
</dbReference>
<keyword evidence="5 12" id="KW-0132">Cell division</keyword>
<keyword evidence="4" id="KW-0963">Cytoplasm</keyword>
<dbReference type="InterPro" id="IPR036192">
    <property type="entry name" value="Cell_div_ZapA-like_sf"/>
</dbReference>
<dbReference type="GO" id="GO:0032153">
    <property type="term" value="C:cell division site"/>
    <property type="evidence" value="ECO:0007669"/>
    <property type="project" value="TreeGrafter"/>
</dbReference>
<evidence type="ECO:0000313" key="12">
    <source>
        <dbReference type="EMBL" id="SFP07189.1"/>
    </source>
</evidence>
<evidence type="ECO:0000256" key="5">
    <source>
        <dbReference type="ARBA" id="ARBA00022618"/>
    </source>
</evidence>
<dbReference type="GO" id="GO:0030428">
    <property type="term" value="C:cell septum"/>
    <property type="evidence" value="ECO:0007669"/>
    <property type="project" value="TreeGrafter"/>
</dbReference>
<evidence type="ECO:0000256" key="1">
    <source>
        <dbReference type="ARBA" id="ARBA00004496"/>
    </source>
</evidence>
<dbReference type="PANTHER" id="PTHR34981">
    <property type="entry name" value="CELL DIVISION PROTEIN ZAPA"/>
    <property type="match status" value="1"/>
</dbReference>
<evidence type="ECO:0000256" key="11">
    <source>
        <dbReference type="ARBA" id="ARBA00033158"/>
    </source>
</evidence>
<name>A0A662ZI45_9GAMM</name>
<dbReference type="GO" id="GO:0000917">
    <property type="term" value="P:division septum assembly"/>
    <property type="evidence" value="ECO:0007669"/>
    <property type="project" value="UniProtKB-KW"/>
</dbReference>
<dbReference type="Pfam" id="PF05164">
    <property type="entry name" value="ZapA"/>
    <property type="match status" value="1"/>
</dbReference>
<dbReference type="EMBL" id="FOXF01000004">
    <property type="protein sequence ID" value="SFP07189.1"/>
    <property type="molecule type" value="Genomic_DNA"/>
</dbReference>
<dbReference type="SUPFAM" id="SSF102829">
    <property type="entry name" value="Cell division protein ZapA-like"/>
    <property type="match status" value="1"/>
</dbReference>
<sequence>METKERTESPDAENKPQTTVDVAVLGNSFHITCPAEKAESMKEAEKRLIEKLDTLKALAPKFSNEKLAILAALDIYHDLINQELKMSSFVDIVKLRLDELENLVQGMIDSSS</sequence>
<keyword evidence="13" id="KW-1185">Reference proteome</keyword>
<dbReference type="InterPro" id="IPR007838">
    <property type="entry name" value="Cell_div_ZapA-like"/>
</dbReference>
<evidence type="ECO:0000256" key="6">
    <source>
        <dbReference type="ARBA" id="ARBA00023054"/>
    </source>
</evidence>
<dbReference type="InterPro" id="IPR042233">
    <property type="entry name" value="Cell_div_ZapA_N"/>
</dbReference>
<evidence type="ECO:0000256" key="3">
    <source>
        <dbReference type="ARBA" id="ARBA00015195"/>
    </source>
</evidence>
<dbReference type="GO" id="GO:0005829">
    <property type="term" value="C:cytosol"/>
    <property type="evidence" value="ECO:0007669"/>
    <property type="project" value="TreeGrafter"/>
</dbReference>
<evidence type="ECO:0000256" key="8">
    <source>
        <dbReference type="ARBA" id="ARBA00023306"/>
    </source>
</evidence>
<keyword evidence="8" id="KW-0131">Cell cycle</keyword>
<comment type="function">
    <text evidence="9">Activator of cell division through the inhibition of FtsZ GTPase activity, therefore promoting FtsZ assembly into bundles of protofilaments necessary for the formation of the division Z ring. It is recruited early at mid-cell but it is not essential for cell division.</text>
</comment>
<accession>A0A662ZI45</accession>
<evidence type="ECO:0000313" key="13">
    <source>
        <dbReference type="Proteomes" id="UP000243745"/>
    </source>
</evidence>
<evidence type="ECO:0000256" key="9">
    <source>
        <dbReference type="ARBA" id="ARBA00024910"/>
    </source>
</evidence>
<dbReference type="Proteomes" id="UP000243745">
    <property type="component" value="Unassembled WGS sequence"/>
</dbReference>
<gene>
    <name evidence="12" type="ORF">SAMN02910344_00362</name>
</gene>
<dbReference type="RefSeq" id="WP_031578910.1">
    <property type="nucleotide sequence ID" value="NZ_FOXF01000004.1"/>
</dbReference>
<keyword evidence="6" id="KW-0175">Coiled coil</keyword>
<organism evidence="12 13">
    <name type="scientific">Ruminobacter amylophilus</name>
    <dbReference type="NCBI Taxonomy" id="867"/>
    <lineage>
        <taxon>Bacteria</taxon>
        <taxon>Pseudomonadati</taxon>
        <taxon>Pseudomonadota</taxon>
        <taxon>Gammaproteobacteria</taxon>
        <taxon>Aeromonadales</taxon>
        <taxon>Succinivibrionaceae</taxon>
        <taxon>Ruminobacter</taxon>
    </lineage>
</organism>
<comment type="subcellular location">
    <subcellularLocation>
        <location evidence="1">Cytoplasm</location>
    </subcellularLocation>
</comment>
<protein>
    <recommendedName>
        <fullName evidence="3">Cell division protein ZapA</fullName>
    </recommendedName>
    <alternativeName>
        <fullName evidence="11">Z ring-associated protein ZapA</fullName>
    </alternativeName>
</protein>
<evidence type="ECO:0000256" key="7">
    <source>
        <dbReference type="ARBA" id="ARBA00023210"/>
    </source>
</evidence>
<proteinExistence type="inferred from homology"/>
<evidence type="ECO:0000256" key="4">
    <source>
        <dbReference type="ARBA" id="ARBA00022490"/>
    </source>
</evidence>